<dbReference type="PANTHER" id="PTHR43711">
    <property type="entry name" value="TWO-COMPONENT HISTIDINE KINASE"/>
    <property type="match status" value="1"/>
</dbReference>
<dbReference type="InterPro" id="IPR035965">
    <property type="entry name" value="PAS-like_dom_sf"/>
</dbReference>
<accession>A0ABN3PC50</accession>
<feature type="transmembrane region" description="Helical" evidence="8">
    <location>
        <begin position="157"/>
        <end position="174"/>
    </location>
</feature>
<keyword evidence="8" id="KW-1133">Transmembrane helix</keyword>
<comment type="caution">
    <text evidence="10">The sequence shown here is derived from an EMBL/GenBank/DDBJ whole genome shotgun (WGS) entry which is preliminary data.</text>
</comment>
<dbReference type="CDD" id="cd00082">
    <property type="entry name" value="HisKA"/>
    <property type="match status" value="1"/>
</dbReference>
<dbReference type="EC" id="2.7.13.3" evidence="3"/>
<evidence type="ECO:0000313" key="11">
    <source>
        <dbReference type="Proteomes" id="UP001500274"/>
    </source>
</evidence>
<dbReference type="PANTHER" id="PTHR43711:SF1">
    <property type="entry name" value="HISTIDINE KINASE 1"/>
    <property type="match status" value="1"/>
</dbReference>
<dbReference type="Pfam" id="PF02518">
    <property type="entry name" value="HATPase_c"/>
    <property type="match status" value="1"/>
</dbReference>
<comment type="subcellular location">
    <subcellularLocation>
        <location evidence="2">Cell membrane</location>
    </subcellularLocation>
</comment>
<evidence type="ECO:0000256" key="6">
    <source>
        <dbReference type="ARBA" id="ARBA00022777"/>
    </source>
</evidence>
<dbReference type="Pfam" id="PF00512">
    <property type="entry name" value="HisKA"/>
    <property type="match status" value="1"/>
</dbReference>
<dbReference type="PRINTS" id="PR00344">
    <property type="entry name" value="BCTRLSENSOR"/>
</dbReference>
<evidence type="ECO:0000259" key="9">
    <source>
        <dbReference type="PROSITE" id="PS50109"/>
    </source>
</evidence>
<evidence type="ECO:0000313" key="10">
    <source>
        <dbReference type="EMBL" id="GAA2576738.1"/>
    </source>
</evidence>
<dbReference type="InterPro" id="IPR004358">
    <property type="entry name" value="Sig_transdc_His_kin-like_C"/>
</dbReference>
<keyword evidence="7" id="KW-0902">Two-component regulatory system</keyword>
<keyword evidence="8" id="KW-0472">Membrane</keyword>
<keyword evidence="11" id="KW-1185">Reference proteome</keyword>
<evidence type="ECO:0000256" key="7">
    <source>
        <dbReference type="ARBA" id="ARBA00023012"/>
    </source>
</evidence>
<keyword evidence="4" id="KW-0597">Phosphoprotein</keyword>
<keyword evidence="5" id="KW-0808">Transferase</keyword>
<keyword evidence="6 10" id="KW-0418">Kinase</keyword>
<evidence type="ECO:0000256" key="1">
    <source>
        <dbReference type="ARBA" id="ARBA00000085"/>
    </source>
</evidence>
<name>A0ABN3PC50_9MICO</name>
<dbReference type="Gene3D" id="3.30.450.20">
    <property type="entry name" value="PAS domain"/>
    <property type="match status" value="1"/>
</dbReference>
<dbReference type="Gene3D" id="1.10.287.130">
    <property type="match status" value="1"/>
</dbReference>
<proteinExistence type="predicted"/>
<dbReference type="SUPFAM" id="SSF47384">
    <property type="entry name" value="Homodimeric domain of signal transducing histidine kinase"/>
    <property type="match status" value="1"/>
</dbReference>
<dbReference type="Gene3D" id="3.30.565.10">
    <property type="entry name" value="Histidine kinase-like ATPase, C-terminal domain"/>
    <property type="match status" value="1"/>
</dbReference>
<dbReference type="PROSITE" id="PS50109">
    <property type="entry name" value="HIS_KIN"/>
    <property type="match status" value="1"/>
</dbReference>
<dbReference type="CDD" id="cd00075">
    <property type="entry name" value="HATPase"/>
    <property type="match status" value="1"/>
</dbReference>
<feature type="domain" description="Histidine kinase" evidence="9">
    <location>
        <begin position="361"/>
        <end position="575"/>
    </location>
</feature>
<dbReference type="InterPro" id="IPR003661">
    <property type="entry name" value="HisK_dim/P_dom"/>
</dbReference>
<evidence type="ECO:0000256" key="3">
    <source>
        <dbReference type="ARBA" id="ARBA00012438"/>
    </source>
</evidence>
<dbReference type="InterPro" id="IPR050736">
    <property type="entry name" value="Sensor_HK_Regulatory"/>
</dbReference>
<gene>
    <name evidence="10" type="ORF">GCM10009862_15090</name>
</gene>
<feature type="transmembrane region" description="Helical" evidence="8">
    <location>
        <begin position="62"/>
        <end position="80"/>
    </location>
</feature>
<evidence type="ECO:0000256" key="2">
    <source>
        <dbReference type="ARBA" id="ARBA00004236"/>
    </source>
</evidence>
<dbReference type="SMART" id="SM00388">
    <property type="entry name" value="HisKA"/>
    <property type="match status" value="1"/>
</dbReference>
<dbReference type="SUPFAM" id="SSF55785">
    <property type="entry name" value="PYP-like sensor domain (PAS domain)"/>
    <property type="match status" value="1"/>
</dbReference>
<evidence type="ECO:0000256" key="4">
    <source>
        <dbReference type="ARBA" id="ARBA00022553"/>
    </source>
</evidence>
<dbReference type="SUPFAM" id="SSF55874">
    <property type="entry name" value="ATPase domain of HSP90 chaperone/DNA topoisomerase II/histidine kinase"/>
    <property type="match status" value="1"/>
</dbReference>
<feature type="transmembrane region" description="Helical" evidence="8">
    <location>
        <begin position="111"/>
        <end position="128"/>
    </location>
</feature>
<sequence>MVLCRDNVGRMSTSDVGDAYPVAEHVVDSRRILRRIRGFGRHFALPPFLDTGRARTTATLQLSLAAVVLVYVVIAVPWGYAGDLGLFWLGAIVVLGAGGVALLVPWARVSAWWIMAVPIIDLLGIALLRQSLPTGGFGVLFFIPAIWLAIYFGIGGYLVGIIVAPAILVTTAIVDPRQDVGYVTFSLPLMIVVVATISLALGRQMTAQRLLFTRQTRTMARTLRRAQKQEELLAEVLDTIDFGVIRLAADGSTTVANEAHARLQRAARSAEAGSGGHAAFAADGVTPVDRQDTPFARAARGEVFDNQIVWFGGDGPRRRALSVTARRTRAVDGSDNGAVIVSRDVTAELTALRARDSLVSSVSHELRTPLTSIIGYLELAVDDPDVPERARGYLDVAERNVSRLLEIVSDILTASSTSEMSADLTISQQDVDIADVVRASGESWAPAAAERAIAIDMAGVRPAPAYADPLRMRQVIDNLVSNAVKYNRDGGRVTLSTTSDGITTWITVTDTGVGVSESDVGRLFERFFRVADTSTGTGLGLSISRELVRAHGGDIIVTSTAGVGSTFSVQLPASAESLDDPDAIITISGTGASRREEDQVT</sequence>
<evidence type="ECO:0000256" key="8">
    <source>
        <dbReference type="SAM" id="Phobius"/>
    </source>
</evidence>
<comment type="catalytic activity">
    <reaction evidence="1">
        <text>ATP + protein L-histidine = ADP + protein N-phospho-L-histidine.</text>
        <dbReference type="EC" id="2.7.13.3"/>
    </reaction>
</comment>
<evidence type="ECO:0000256" key="5">
    <source>
        <dbReference type="ARBA" id="ARBA00022679"/>
    </source>
</evidence>
<reference evidence="10 11" key="1">
    <citation type="journal article" date="2019" name="Int. J. Syst. Evol. Microbiol.">
        <title>The Global Catalogue of Microorganisms (GCM) 10K type strain sequencing project: providing services to taxonomists for standard genome sequencing and annotation.</title>
        <authorList>
            <consortium name="The Broad Institute Genomics Platform"/>
            <consortium name="The Broad Institute Genome Sequencing Center for Infectious Disease"/>
            <person name="Wu L."/>
            <person name="Ma J."/>
        </authorList>
    </citation>
    <scope>NUCLEOTIDE SEQUENCE [LARGE SCALE GENOMIC DNA]</scope>
    <source>
        <strain evidence="10 11">JCM 16365</strain>
    </source>
</reference>
<dbReference type="InterPro" id="IPR036890">
    <property type="entry name" value="HATPase_C_sf"/>
</dbReference>
<feature type="transmembrane region" description="Helical" evidence="8">
    <location>
        <begin position="180"/>
        <end position="201"/>
    </location>
</feature>
<protein>
    <recommendedName>
        <fullName evidence="3">histidine kinase</fullName>
        <ecNumber evidence="3">2.7.13.3</ecNumber>
    </recommendedName>
</protein>
<dbReference type="EMBL" id="BAAARI010000011">
    <property type="protein sequence ID" value="GAA2576738.1"/>
    <property type="molecule type" value="Genomic_DNA"/>
</dbReference>
<dbReference type="InterPro" id="IPR005467">
    <property type="entry name" value="His_kinase_dom"/>
</dbReference>
<dbReference type="InterPro" id="IPR003594">
    <property type="entry name" value="HATPase_dom"/>
</dbReference>
<keyword evidence="8" id="KW-0812">Transmembrane</keyword>
<organism evidence="10 11">
    <name type="scientific">Microbacterium binotii</name>
    <dbReference type="NCBI Taxonomy" id="462710"/>
    <lineage>
        <taxon>Bacteria</taxon>
        <taxon>Bacillati</taxon>
        <taxon>Actinomycetota</taxon>
        <taxon>Actinomycetes</taxon>
        <taxon>Micrococcales</taxon>
        <taxon>Microbacteriaceae</taxon>
        <taxon>Microbacterium</taxon>
    </lineage>
</organism>
<dbReference type="InterPro" id="IPR036097">
    <property type="entry name" value="HisK_dim/P_sf"/>
</dbReference>
<feature type="transmembrane region" description="Helical" evidence="8">
    <location>
        <begin position="86"/>
        <end position="104"/>
    </location>
</feature>
<dbReference type="GO" id="GO:0016301">
    <property type="term" value="F:kinase activity"/>
    <property type="evidence" value="ECO:0007669"/>
    <property type="project" value="UniProtKB-KW"/>
</dbReference>
<dbReference type="Proteomes" id="UP001500274">
    <property type="component" value="Unassembled WGS sequence"/>
</dbReference>
<dbReference type="SMART" id="SM00387">
    <property type="entry name" value="HATPase_c"/>
    <property type="match status" value="1"/>
</dbReference>